<name>A0AAD6XXQ3_9AGAR</name>
<evidence type="ECO:0000313" key="2">
    <source>
        <dbReference type="EMBL" id="KAJ7100074.1"/>
    </source>
</evidence>
<gene>
    <name evidence="2" type="ORF">B0H15DRAFT_506864</name>
</gene>
<feature type="region of interest" description="Disordered" evidence="1">
    <location>
        <begin position="56"/>
        <end position="75"/>
    </location>
</feature>
<evidence type="ECO:0000256" key="1">
    <source>
        <dbReference type="SAM" id="MobiDB-lite"/>
    </source>
</evidence>
<comment type="caution">
    <text evidence="2">The sequence shown here is derived from an EMBL/GenBank/DDBJ whole genome shotgun (WGS) entry which is preliminary data.</text>
</comment>
<protein>
    <submittedName>
        <fullName evidence="2">Uncharacterized protein</fullName>
    </submittedName>
</protein>
<feature type="compositionally biased region" description="Basic and acidic residues" evidence="1">
    <location>
        <begin position="59"/>
        <end position="69"/>
    </location>
</feature>
<evidence type="ECO:0000313" key="3">
    <source>
        <dbReference type="Proteomes" id="UP001222325"/>
    </source>
</evidence>
<organism evidence="2 3">
    <name type="scientific">Mycena belliarum</name>
    <dbReference type="NCBI Taxonomy" id="1033014"/>
    <lineage>
        <taxon>Eukaryota</taxon>
        <taxon>Fungi</taxon>
        <taxon>Dikarya</taxon>
        <taxon>Basidiomycota</taxon>
        <taxon>Agaricomycotina</taxon>
        <taxon>Agaricomycetes</taxon>
        <taxon>Agaricomycetidae</taxon>
        <taxon>Agaricales</taxon>
        <taxon>Marasmiineae</taxon>
        <taxon>Mycenaceae</taxon>
        <taxon>Mycena</taxon>
    </lineage>
</organism>
<reference evidence="2" key="1">
    <citation type="submission" date="2023-03" db="EMBL/GenBank/DDBJ databases">
        <title>Massive genome expansion in bonnet fungi (Mycena s.s.) driven by repeated elements and novel gene families across ecological guilds.</title>
        <authorList>
            <consortium name="Lawrence Berkeley National Laboratory"/>
            <person name="Harder C.B."/>
            <person name="Miyauchi S."/>
            <person name="Viragh M."/>
            <person name="Kuo A."/>
            <person name="Thoen E."/>
            <person name="Andreopoulos B."/>
            <person name="Lu D."/>
            <person name="Skrede I."/>
            <person name="Drula E."/>
            <person name="Henrissat B."/>
            <person name="Morin E."/>
            <person name="Kohler A."/>
            <person name="Barry K."/>
            <person name="LaButti K."/>
            <person name="Morin E."/>
            <person name="Salamov A."/>
            <person name="Lipzen A."/>
            <person name="Mereny Z."/>
            <person name="Hegedus B."/>
            <person name="Baldrian P."/>
            <person name="Stursova M."/>
            <person name="Weitz H."/>
            <person name="Taylor A."/>
            <person name="Grigoriev I.V."/>
            <person name="Nagy L.G."/>
            <person name="Martin F."/>
            <person name="Kauserud H."/>
        </authorList>
    </citation>
    <scope>NUCLEOTIDE SEQUENCE</scope>
    <source>
        <strain evidence="2">CBHHK173m</strain>
    </source>
</reference>
<proteinExistence type="predicted"/>
<keyword evidence="3" id="KW-1185">Reference proteome</keyword>
<dbReference type="AlphaFoldDB" id="A0AAD6XXQ3"/>
<dbReference type="Proteomes" id="UP001222325">
    <property type="component" value="Unassembled WGS sequence"/>
</dbReference>
<dbReference type="EMBL" id="JARJCN010000006">
    <property type="protein sequence ID" value="KAJ7100074.1"/>
    <property type="molecule type" value="Genomic_DNA"/>
</dbReference>
<accession>A0AAD6XXQ3</accession>
<sequence>MMKKLVPRRWVWLRVAFVSLRLARRRRRSYSSSFSKAEAEKLKDIPLVPRSYLKTTPTLRERTSRKPKLDLIAGD</sequence>